<accession>A0A239GP51</accession>
<organism evidence="1 2">
    <name type="scientific">Ekhidna lutea</name>
    <dbReference type="NCBI Taxonomy" id="447679"/>
    <lineage>
        <taxon>Bacteria</taxon>
        <taxon>Pseudomonadati</taxon>
        <taxon>Bacteroidota</taxon>
        <taxon>Cytophagia</taxon>
        <taxon>Cytophagales</taxon>
        <taxon>Reichenbachiellaceae</taxon>
        <taxon>Ekhidna</taxon>
    </lineage>
</organism>
<evidence type="ECO:0000313" key="1">
    <source>
        <dbReference type="EMBL" id="SNS70937.1"/>
    </source>
</evidence>
<protein>
    <submittedName>
        <fullName evidence="1">SatD family (SatD)</fullName>
    </submittedName>
</protein>
<dbReference type="AlphaFoldDB" id="A0A239GP51"/>
<name>A0A239GP51_EKHLU</name>
<evidence type="ECO:0000313" key="2">
    <source>
        <dbReference type="Proteomes" id="UP000198393"/>
    </source>
</evidence>
<dbReference type="Pfam" id="PF16264">
    <property type="entry name" value="SatD"/>
    <property type="match status" value="1"/>
</dbReference>
<proteinExistence type="predicted"/>
<gene>
    <name evidence="1" type="ORF">SAMN05421640_0944</name>
</gene>
<dbReference type="RefSeq" id="WP_089355716.1">
    <property type="nucleotide sequence ID" value="NZ_FZPD01000002.1"/>
</dbReference>
<sequence length="208" mass="23945">MEAKKRHILMADVVGSNQKDSNELMADFQMLVSYTNKIYRESIESPLTITLGDEFQGIVSSALVGIDIILAMEEYILEEEFDFKLRYVLYEGLVETPINPEVAHEMLGSGLTNARKRLNEMKKDTSRFYISTKSSTELNKMMKVTQHFIDGWHPKDRSTVSGFLQGHDYKALAKIHQKDESTLWRRRKSLAIDEYLLCKDLIHHLVSG</sequence>
<dbReference type="Proteomes" id="UP000198393">
    <property type="component" value="Unassembled WGS sequence"/>
</dbReference>
<dbReference type="EMBL" id="FZPD01000002">
    <property type="protein sequence ID" value="SNS70937.1"/>
    <property type="molecule type" value="Genomic_DNA"/>
</dbReference>
<keyword evidence="2" id="KW-1185">Reference proteome</keyword>
<dbReference type="InterPro" id="IPR032580">
    <property type="entry name" value="SatD"/>
</dbReference>
<dbReference type="OrthoDB" id="3197351at2"/>
<reference evidence="1 2" key="1">
    <citation type="submission" date="2017-06" db="EMBL/GenBank/DDBJ databases">
        <authorList>
            <person name="Kim H.J."/>
            <person name="Triplett B.A."/>
        </authorList>
    </citation>
    <scope>NUCLEOTIDE SEQUENCE [LARGE SCALE GENOMIC DNA]</scope>
    <source>
        <strain evidence="1 2">DSM 19307</strain>
    </source>
</reference>